<feature type="transmembrane region" description="Helical" evidence="1">
    <location>
        <begin position="138"/>
        <end position="157"/>
    </location>
</feature>
<reference evidence="2 3" key="1">
    <citation type="submission" date="2016-11" db="EMBL/GenBank/DDBJ databases">
        <title>Description of two novel members of the family Erysipelotrichaceae: Ileibacterium lipovorans gen. nov., sp. nov. and Dubosiella newyorkensis, gen. nov., sp. nov.</title>
        <authorList>
            <person name="Cox L.M."/>
            <person name="Sohn J."/>
            <person name="Tyrrell K.L."/>
            <person name="Citron D.M."/>
            <person name="Lawson P.A."/>
            <person name="Patel N.B."/>
            <person name="Iizumi T."/>
            <person name="Perez-Perez G.I."/>
            <person name="Goldstein E.J."/>
            <person name="Blaser M.J."/>
        </authorList>
    </citation>
    <scope>NUCLEOTIDE SEQUENCE [LARGE SCALE GENOMIC DNA]</scope>
    <source>
        <strain evidence="2 3">NYU-BL-A3</strain>
    </source>
</reference>
<accession>A0A1U7NE15</accession>
<proteinExistence type="predicted"/>
<evidence type="ECO:0000313" key="3">
    <source>
        <dbReference type="Proteomes" id="UP000186341"/>
    </source>
</evidence>
<dbReference type="Proteomes" id="UP000186341">
    <property type="component" value="Unassembled WGS sequence"/>
</dbReference>
<gene>
    <name evidence="2" type="ORF">BO222_10095</name>
</gene>
<keyword evidence="1" id="KW-1133">Transmembrane helix</keyword>
<feature type="transmembrane region" description="Helical" evidence="1">
    <location>
        <begin position="97"/>
        <end position="118"/>
    </location>
</feature>
<dbReference type="AlphaFoldDB" id="A0A1U7NE15"/>
<sequence>MNFLNRNVINRFNSAWFLWGAISTVLAFVTPWIGWYGLGNAAVLLSACYVIHLTKDRKKRIEQNQDVIARLTKKQKQQMNTLDEQEGKNILMLAFRLIPALTIFCGAINVYTFVFSMKTGHPAALFKSLETMKLPGEWTLLCLVLFFMVMFWIAFSGKVHQMMDTQRP</sequence>
<keyword evidence="3" id="KW-1185">Reference proteome</keyword>
<keyword evidence="1" id="KW-0472">Membrane</keyword>
<comment type="caution">
    <text evidence="2">The sequence shown here is derived from an EMBL/GenBank/DDBJ whole genome shotgun (WGS) entry which is preliminary data.</text>
</comment>
<feature type="transmembrane region" description="Helical" evidence="1">
    <location>
        <begin position="12"/>
        <end position="29"/>
    </location>
</feature>
<name>A0A1U7NE15_9FIRM</name>
<organism evidence="2 3">
    <name type="scientific">Ileibacterium valens</name>
    <dbReference type="NCBI Taxonomy" id="1862668"/>
    <lineage>
        <taxon>Bacteria</taxon>
        <taxon>Bacillati</taxon>
        <taxon>Bacillota</taxon>
        <taxon>Erysipelotrichia</taxon>
        <taxon>Erysipelotrichales</taxon>
        <taxon>Erysipelotrichaceae</taxon>
        <taxon>Ileibacterium</taxon>
    </lineage>
</organism>
<dbReference type="EMBL" id="MPJW01000194">
    <property type="protein sequence ID" value="OLU37663.1"/>
    <property type="molecule type" value="Genomic_DNA"/>
</dbReference>
<evidence type="ECO:0000256" key="1">
    <source>
        <dbReference type="SAM" id="Phobius"/>
    </source>
</evidence>
<feature type="transmembrane region" description="Helical" evidence="1">
    <location>
        <begin position="35"/>
        <end position="54"/>
    </location>
</feature>
<evidence type="ECO:0000313" key="2">
    <source>
        <dbReference type="EMBL" id="OLU37663.1"/>
    </source>
</evidence>
<protein>
    <submittedName>
        <fullName evidence="2">Uncharacterized protein</fullName>
    </submittedName>
</protein>
<keyword evidence="1" id="KW-0812">Transmembrane</keyword>